<dbReference type="Proteomes" id="UP000717634">
    <property type="component" value="Unassembled WGS sequence"/>
</dbReference>
<gene>
    <name evidence="2" type="ORF">HBN54_003554</name>
</gene>
<protein>
    <submittedName>
        <fullName evidence="2">Uncharacterized protein</fullName>
    </submittedName>
</protein>
<sequence>MARAQTPVRTNSWRSSPPAGTPQPTNYTCWGLGEGTCLPHSCGPAQTVFNETEATSGYAPADDTEWNLRYTPLFGAGSRQRRAAITQSWEGSSAARVGAARELPASLATNGLARPLRRSWPRAWT</sequence>
<evidence type="ECO:0000256" key="1">
    <source>
        <dbReference type="SAM" id="MobiDB-lite"/>
    </source>
</evidence>
<name>A0ABX1HL18_9BACT</name>
<evidence type="ECO:0000313" key="2">
    <source>
        <dbReference type="EMBL" id="NKI90942.1"/>
    </source>
</evidence>
<accession>A0ABX1HL18</accession>
<dbReference type="RefSeq" id="WP_168674526.1">
    <property type="nucleotide sequence ID" value="NZ_JAAVTK010000012.1"/>
</dbReference>
<organism evidence="2 3">
    <name type="scientific">Hymenobacter artigasi</name>
    <dbReference type="NCBI Taxonomy" id="2719616"/>
    <lineage>
        <taxon>Bacteria</taxon>
        <taxon>Pseudomonadati</taxon>
        <taxon>Bacteroidota</taxon>
        <taxon>Cytophagia</taxon>
        <taxon>Cytophagales</taxon>
        <taxon>Hymenobacteraceae</taxon>
        <taxon>Hymenobacter</taxon>
    </lineage>
</organism>
<dbReference type="EMBL" id="JAAVTK010000012">
    <property type="protein sequence ID" value="NKI90942.1"/>
    <property type="molecule type" value="Genomic_DNA"/>
</dbReference>
<keyword evidence="3" id="KW-1185">Reference proteome</keyword>
<comment type="caution">
    <text evidence="2">The sequence shown here is derived from an EMBL/GenBank/DDBJ whole genome shotgun (WGS) entry which is preliminary data.</text>
</comment>
<proteinExistence type="predicted"/>
<reference evidence="2 3" key="1">
    <citation type="submission" date="2020-03" db="EMBL/GenBank/DDBJ databases">
        <title>Genomic Encyclopedia of Type Strains, Phase IV (KMG-V): Genome sequencing to study the core and pangenomes of soil and plant-associated prokaryotes.</title>
        <authorList>
            <person name="Whitman W."/>
        </authorList>
    </citation>
    <scope>NUCLEOTIDE SEQUENCE [LARGE SCALE GENOMIC DNA]</scope>
    <source>
        <strain evidence="2 3">1B</strain>
    </source>
</reference>
<feature type="region of interest" description="Disordered" evidence="1">
    <location>
        <begin position="1"/>
        <end position="26"/>
    </location>
</feature>
<evidence type="ECO:0000313" key="3">
    <source>
        <dbReference type="Proteomes" id="UP000717634"/>
    </source>
</evidence>